<reference evidence="1" key="1">
    <citation type="submission" date="2020-02" db="EMBL/GenBank/DDBJ databases">
        <title>Genome sequencing of the panga catfish, Pangasius djambal.</title>
        <authorList>
            <person name="Wen M."/>
            <person name="Zahm M."/>
            <person name="Roques C."/>
            <person name="Cabau C."/>
            <person name="Klopp C."/>
            <person name="Donnadieu C."/>
            <person name="Jouanno E."/>
            <person name="Avarre J.-C."/>
            <person name="Campet M."/>
            <person name="Ha T."/>
            <person name="Dugue R."/>
            <person name="Lampietro C."/>
            <person name="Louis A."/>
            <person name="Herpin A."/>
            <person name="Echchiki A."/>
            <person name="Berthelot C."/>
            <person name="Parey E."/>
            <person name="Roest-Crollius H."/>
            <person name="Braasch I."/>
            <person name="Postlethwait J.H."/>
            <person name="Bobe J."/>
            <person name="Montfort J."/>
            <person name="Bouchez O."/>
            <person name="Begum T."/>
            <person name="Schartl M."/>
            <person name="Gustiano R."/>
            <person name="Guiguen Y."/>
        </authorList>
    </citation>
    <scope>NUCLEOTIDE SEQUENCE</scope>
    <source>
        <strain evidence="1">Pdj_M5554</strain>
    </source>
</reference>
<comment type="caution">
    <text evidence="1">The sequence shown here is derived from an EMBL/GenBank/DDBJ whole genome shotgun (WGS) entry which is preliminary data.</text>
</comment>
<dbReference type="EMBL" id="CM040994">
    <property type="protein sequence ID" value="MCJ8744105.1"/>
    <property type="molecule type" value="Genomic_DNA"/>
</dbReference>
<evidence type="ECO:0000313" key="1">
    <source>
        <dbReference type="EMBL" id="MCJ8744105.1"/>
    </source>
</evidence>
<accession>A0ACC5Z8C6</accession>
<name>A0ACC5Z8C6_9TELE</name>
<keyword evidence="2" id="KW-1185">Reference proteome</keyword>
<proteinExistence type="predicted"/>
<sequence length="601" mass="66988">MTEVNVQKMSPSPRELTRVFSSYNKSSALLKKNLKETNSFFREMRQNYSNVCTAGELEQGQLGCVSIPRPDEEFLHGVVSSAPYILVLGQDCPARYQLLNCLLGEKLLPLGSELGRTCGPGGGACKRRKLCFTHGRQTRLSLALPGQYELVHQLAANCSRWDTVPLQDLEIQDECEDPAHRLAELEITLHHSLLQETRIMVVPCAGVQPIKEALEDCMQNTIPIILYALSQDSVSPDQTAELLKVRDLLPFPICFVRVPSIPSIPASQVESGALQKQLLSLGLLPDGPGNCSCGAPSQTHGSSGKPHSVLGESLDRLHRLLVHFTRQVFTSQLVEAANRLNALHCTCLDLFINQAFDMQRDLQITPRRLEYTREKEAELFTSLMAIANRKQEEMKEMIVETLSTMKEQLLEDAANLEFTDIIVSSNGDAVSSKDIKSCIQQIQELIVVRLNQAVANKLTSSVDYLRESFVGTLERCLSSLEKSNMDAHNITSNHLKQYDHSVDVYAFGILFWYLCSGSVKLPEAFEKCSSKDQLWTNVKKGSRPERLSGFDEECWQLMEACWNGDPSQRPLLGIVQPSLQSIMGRLCDGADQRNASLEDST</sequence>
<evidence type="ECO:0000313" key="2">
    <source>
        <dbReference type="Proteomes" id="UP000830395"/>
    </source>
</evidence>
<protein>
    <submittedName>
        <fullName evidence="1">Uncharacterized protein</fullName>
    </submittedName>
</protein>
<gene>
    <name evidence="1" type="ORF">PDJAM_G00114980</name>
</gene>
<organism evidence="1 2">
    <name type="scientific">Pangasius djambal</name>
    <dbReference type="NCBI Taxonomy" id="1691987"/>
    <lineage>
        <taxon>Eukaryota</taxon>
        <taxon>Metazoa</taxon>
        <taxon>Chordata</taxon>
        <taxon>Craniata</taxon>
        <taxon>Vertebrata</taxon>
        <taxon>Euteleostomi</taxon>
        <taxon>Actinopterygii</taxon>
        <taxon>Neopterygii</taxon>
        <taxon>Teleostei</taxon>
        <taxon>Ostariophysi</taxon>
        <taxon>Siluriformes</taxon>
        <taxon>Pangasiidae</taxon>
        <taxon>Pangasius</taxon>
    </lineage>
</organism>
<dbReference type="Proteomes" id="UP000830395">
    <property type="component" value="Chromosome 20"/>
</dbReference>